<dbReference type="EMBL" id="FOMW01000006">
    <property type="protein sequence ID" value="SFE26105.1"/>
    <property type="molecule type" value="Genomic_DNA"/>
</dbReference>
<dbReference type="InterPro" id="IPR029058">
    <property type="entry name" value="AB_hydrolase_fold"/>
</dbReference>
<dbReference type="STRING" id="74348.SAMN04488523_10636"/>
<keyword evidence="2" id="KW-1185">Reference proteome</keyword>
<protein>
    <recommendedName>
        <fullName evidence="3">Alpha/beta hydrolase family protein</fullName>
    </recommendedName>
</protein>
<evidence type="ECO:0000313" key="1">
    <source>
        <dbReference type="EMBL" id="SFE26105.1"/>
    </source>
</evidence>
<dbReference type="RefSeq" id="WP_177209455.1">
    <property type="nucleotide sequence ID" value="NZ_FOMW01000006.1"/>
</dbReference>
<sequence length="314" mass="33248">MTVIRLNHCPQSGRANLHGSGQNPTQALRRAAQPGEPVVIMIHGYKYDPASPAHCPQTRIFAADHAGGWPVSLGLVTSGAVGITFGWPARGPLHRAFAAASRAGAELARIIGQIHRQAPQNPVHLIAHSLGAEVALAALALAPKGAIGRVILLTGASFQSHAEAALQSPAGRTAEIINVVSRENDLFDCLFEWLIPAPAPARKVLGQGIDAVNALTLQLDCPKTLAGLARLGSTIAPSQTRICHWSGYTRSGAMAFYAKCLLDPHSLPLAHLRAHLPATCAPRWARLSLGSALKTRITLRAQKIAFAMHYGRAN</sequence>
<gene>
    <name evidence="1" type="ORF">SAMN04488523_10636</name>
</gene>
<evidence type="ECO:0000313" key="2">
    <source>
        <dbReference type="Proteomes" id="UP000198977"/>
    </source>
</evidence>
<evidence type="ECO:0008006" key="3">
    <source>
        <dbReference type="Google" id="ProtNLM"/>
    </source>
</evidence>
<dbReference type="AlphaFoldDB" id="A0A1I1Z2W0"/>
<organism evidence="1 2">
    <name type="scientific">Sulfitobacter brevis</name>
    <dbReference type="NCBI Taxonomy" id="74348"/>
    <lineage>
        <taxon>Bacteria</taxon>
        <taxon>Pseudomonadati</taxon>
        <taxon>Pseudomonadota</taxon>
        <taxon>Alphaproteobacteria</taxon>
        <taxon>Rhodobacterales</taxon>
        <taxon>Roseobacteraceae</taxon>
        <taxon>Sulfitobacter</taxon>
    </lineage>
</organism>
<reference evidence="1 2" key="1">
    <citation type="submission" date="2016-10" db="EMBL/GenBank/DDBJ databases">
        <authorList>
            <person name="de Groot N.N."/>
        </authorList>
    </citation>
    <scope>NUCLEOTIDE SEQUENCE [LARGE SCALE GENOMIC DNA]</scope>
    <source>
        <strain evidence="1 2">DSM 11443</strain>
    </source>
</reference>
<name>A0A1I1Z2W0_9RHOB</name>
<dbReference type="Pfam" id="PF05990">
    <property type="entry name" value="DUF900"/>
    <property type="match status" value="1"/>
</dbReference>
<accession>A0A1I1Z2W0</accession>
<dbReference type="SUPFAM" id="SSF53474">
    <property type="entry name" value="alpha/beta-Hydrolases"/>
    <property type="match status" value="1"/>
</dbReference>
<dbReference type="InterPro" id="IPR010297">
    <property type="entry name" value="DUF900_hydrolase"/>
</dbReference>
<proteinExistence type="predicted"/>
<dbReference type="Gene3D" id="3.40.50.1820">
    <property type="entry name" value="alpha/beta hydrolase"/>
    <property type="match status" value="1"/>
</dbReference>
<dbReference type="Proteomes" id="UP000198977">
    <property type="component" value="Unassembled WGS sequence"/>
</dbReference>